<keyword evidence="1" id="KW-1133">Transmembrane helix</keyword>
<evidence type="ECO:0000256" key="1">
    <source>
        <dbReference type="SAM" id="Phobius"/>
    </source>
</evidence>
<proteinExistence type="predicted"/>
<organism evidence="2 3">
    <name type="scientific">Vitis vinifera</name>
    <name type="common">Grape</name>
    <dbReference type="NCBI Taxonomy" id="29760"/>
    <lineage>
        <taxon>Eukaryota</taxon>
        <taxon>Viridiplantae</taxon>
        <taxon>Streptophyta</taxon>
        <taxon>Embryophyta</taxon>
        <taxon>Tracheophyta</taxon>
        <taxon>Spermatophyta</taxon>
        <taxon>Magnoliopsida</taxon>
        <taxon>eudicotyledons</taxon>
        <taxon>Gunneridae</taxon>
        <taxon>Pentapetalae</taxon>
        <taxon>rosids</taxon>
        <taxon>Vitales</taxon>
        <taxon>Vitaceae</taxon>
        <taxon>Viteae</taxon>
        <taxon>Vitis</taxon>
    </lineage>
</organism>
<feature type="transmembrane region" description="Helical" evidence="1">
    <location>
        <begin position="45"/>
        <end position="78"/>
    </location>
</feature>
<gene>
    <name evidence="2" type="ordered locus">VIT_02s0025g00520</name>
</gene>
<dbReference type="EMBL" id="FN596251">
    <property type="protein sequence ID" value="CBI34402.3"/>
    <property type="molecule type" value="Genomic_DNA"/>
</dbReference>
<evidence type="ECO:0000313" key="2">
    <source>
        <dbReference type="EMBL" id="CBI34402.3"/>
    </source>
</evidence>
<dbReference type="Proteomes" id="UP000009183">
    <property type="component" value="Chromosome 2"/>
</dbReference>
<accession>D7TV77</accession>
<dbReference type="PaxDb" id="29760-VIT_02s0025g00520.t01"/>
<reference evidence="3" key="1">
    <citation type="journal article" date="2007" name="Nature">
        <title>The grapevine genome sequence suggests ancestral hexaploidization in major angiosperm phyla.</title>
        <authorList>
            <consortium name="The French-Italian Public Consortium for Grapevine Genome Characterization."/>
            <person name="Jaillon O."/>
            <person name="Aury J.-M."/>
            <person name="Noel B."/>
            <person name="Policriti A."/>
            <person name="Clepet C."/>
            <person name="Casagrande A."/>
            <person name="Choisne N."/>
            <person name="Aubourg S."/>
            <person name="Vitulo N."/>
            <person name="Jubin C."/>
            <person name="Vezzi A."/>
            <person name="Legeai F."/>
            <person name="Hugueney P."/>
            <person name="Dasilva C."/>
            <person name="Horner D."/>
            <person name="Mica E."/>
            <person name="Jublot D."/>
            <person name="Poulain J."/>
            <person name="Bruyere C."/>
            <person name="Billault A."/>
            <person name="Segurens B."/>
            <person name="Gouyvenoux M."/>
            <person name="Ugarte E."/>
            <person name="Cattonaro F."/>
            <person name="Anthouard V."/>
            <person name="Vico V."/>
            <person name="Del Fabbro C."/>
            <person name="Alaux M."/>
            <person name="Di Gaspero G."/>
            <person name="Dumas V."/>
            <person name="Felice N."/>
            <person name="Paillard S."/>
            <person name="Juman I."/>
            <person name="Moroldo M."/>
            <person name="Scalabrin S."/>
            <person name="Canaguier A."/>
            <person name="Le Clainche I."/>
            <person name="Malacrida G."/>
            <person name="Durand E."/>
            <person name="Pesole G."/>
            <person name="Laucou V."/>
            <person name="Chatelet P."/>
            <person name="Merdinoglu D."/>
            <person name="Delledonne M."/>
            <person name="Pezzotti M."/>
            <person name="Lecharny A."/>
            <person name="Scarpelli C."/>
            <person name="Artiguenave F."/>
            <person name="Pe M.E."/>
            <person name="Valle G."/>
            <person name="Morgante M."/>
            <person name="Caboche M."/>
            <person name="Adam-Blondon A.-F."/>
            <person name="Weissenbach J."/>
            <person name="Quetier F."/>
            <person name="Wincker P."/>
        </authorList>
    </citation>
    <scope>NUCLEOTIDE SEQUENCE [LARGE SCALE GENOMIC DNA]</scope>
    <source>
        <strain evidence="3">cv. Pinot noir / PN40024</strain>
    </source>
</reference>
<evidence type="ECO:0000313" key="3">
    <source>
        <dbReference type="Proteomes" id="UP000009183"/>
    </source>
</evidence>
<dbReference type="InParanoid" id="D7TV77"/>
<dbReference type="HOGENOM" id="CLU_2431466_0_0_1"/>
<dbReference type="AlphaFoldDB" id="D7TV77"/>
<protein>
    <submittedName>
        <fullName evidence="2">Uncharacterized protein</fullName>
    </submittedName>
</protein>
<keyword evidence="3" id="KW-1185">Reference proteome</keyword>
<feature type="transmembrane region" description="Helical" evidence="1">
    <location>
        <begin position="6"/>
        <end position="24"/>
    </location>
</feature>
<keyword evidence="1" id="KW-0472">Membrane</keyword>
<sequence>MTRLLAWTVSVPNLTFGVLIFMTIRAKVSMTRQVPRGIPADSSQPFSFFSFVFPFFFFFHFFFFFFFLSFGSVFFLLLSWEPLGKELKAVG</sequence>
<name>D7TV77_VITVI</name>
<keyword evidence="1" id="KW-0812">Transmembrane</keyword>